<feature type="compositionally biased region" description="Basic residues" evidence="6">
    <location>
        <begin position="775"/>
        <end position="787"/>
    </location>
</feature>
<feature type="region of interest" description="Disordered" evidence="6">
    <location>
        <begin position="15"/>
        <end position="46"/>
    </location>
</feature>
<feature type="region of interest" description="Disordered" evidence="6">
    <location>
        <begin position="461"/>
        <end position="535"/>
    </location>
</feature>
<feature type="region of interest" description="Disordered" evidence="6">
    <location>
        <begin position="575"/>
        <end position="841"/>
    </location>
</feature>
<feature type="compositionally biased region" description="Basic and acidic residues" evidence="6">
    <location>
        <begin position="189"/>
        <end position="200"/>
    </location>
</feature>
<dbReference type="SUPFAM" id="SSF57903">
    <property type="entry name" value="FYVE/PHD zinc finger"/>
    <property type="match status" value="1"/>
</dbReference>
<evidence type="ECO:0000256" key="5">
    <source>
        <dbReference type="SAM" id="Coils"/>
    </source>
</evidence>
<feature type="compositionally biased region" description="Low complexity" evidence="6">
    <location>
        <begin position="1537"/>
        <end position="1548"/>
    </location>
</feature>
<feature type="compositionally biased region" description="Polar residues" evidence="6">
    <location>
        <begin position="1167"/>
        <end position="1181"/>
    </location>
</feature>
<feature type="domain" description="PHD-type" evidence="7">
    <location>
        <begin position="368"/>
        <end position="418"/>
    </location>
</feature>
<dbReference type="GO" id="GO:0045892">
    <property type="term" value="P:negative regulation of DNA-templated transcription"/>
    <property type="evidence" value="ECO:0007669"/>
    <property type="project" value="TreeGrafter"/>
</dbReference>
<feature type="region of interest" description="Disordered" evidence="6">
    <location>
        <begin position="856"/>
        <end position="875"/>
    </location>
</feature>
<evidence type="ECO:0000313" key="9">
    <source>
        <dbReference type="Proteomes" id="UP001151699"/>
    </source>
</evidence>
<dbReference type="InterPro" id="IPR013083">
    <property type="entry name" value="Znf_RING/FYVE/PHD"/>
</dbReference>
<dbReference type="GO" id="GO:0031213">
    <property type="term" value="C:RSF complex"/>
    <property type="evidence" value="ECO:0007669"/>
    <property type="project" value="InterPro"/>
</dbReference>
<feature type="region of interest" description="Disordered" evidence="6">
    <location>
        <begin position="1293"/>
        <end position="1312"/>
    </location>
</feature>
<feature type="compositionally biased region" description="Basic residues" evidence="6">
    <location>
        <begin position="288"/>
        <end position="298"/>
    </location>
</feature>
<dbReference type="InterPro" id="IPR028938">
    <property type="entry name" value="Rsf1-like"/>
</dbReference>
<dbReference type="Gene3D" id="3.30.40.10">
    <property type="entry name" value="Zinc/RING finger domain, C3HC4 (zinc finger)"/>
    <property type="match status" value="1"/>
</dbReference>
<feature type="compositionally biased region" description="Basic and acidic residues" evidence="6">
    <location>
        <begin position="23"/>
        <end position="46"/>
    </location>
</feature>
<keyword evidence="9" id="KW-1185">Reference proteome</keyword>
<feature type="compositionally biased region" description="Polar residues" evidence="6">
    <location>
        <begin position="1496"/>
        <end position="1508"/>
    </location>
</feature>
<evidence type="ECO:0000259" key="7">
    <source>
        <dbReference type="PROSITE" id="PS50016"/>
    </source>
</evidence>
<dbReference type="PANTHER" id="PTHR14296">
    <property type="entry name" value="REMODELING AND SPACING FACTOR 1"/>
    <property type="match status" value="1"/>
</dbReference>
<keyword evidence="3" id="KW-0862">Zinc</keyword>
<gene>
    <name evidence="8" type="primary">RSF1_1</name>
    <name evidence="8" type="ORF">Bhyg_05073</name>
</gene>
<proteinExistence type="predicted"/>
<keyword evidence="2 4" id="KW-0863">Zinc-finger</keyword>
<dbReference type="PROSITE" id="PS01359">
    <property type="entry name" value="ZF_PHD_1"/>
    <property type="match status" value="1"/>
</dbReference>
<dbReference type="PROSITE" id="PS50016">
    <property type="entry name" value="ZF_PHD_2"/>
    <property type="match status" value="1"/>
</dbReference>
<feature type="coiled-coil region" evidence="5">
    <location>
        <begin position="421"/>
        <end position="448"/>
    </location>
</feature>
<feature type="region of interest" description="Disordered" evidence="6">
    <location>
        <begin position="1167"/>
        <end position="1213"/>
    </location>
</feature>
<evidence type="ECO:0000256" key="6">
    <source>
        <dbReference type="SAM" id="MobiDB-lite"/>
    </source>
</evidence>
<feature type="compositionally biased region" description="Acidic residues" evidence="6">
    <location>
        <begin position="739"/>
        <end position="768"/>
    </location>
</feature>
<keyword evidence="5" id="KW-0175">Coiled coil</keyword>
<feature type="compositionally biased region" description="Polar residues" evidence="6">
    <location>
        <begin position="1590"/>
        <end position="1600"/>
    </location>
</feature>
<feature type="compositionally biased region" description="Acidic residues" evidence="6">
    <location>
        <begin position="946"/>
        <end position="959"/>
    </location>
</feature>
<feature type="compositionally biased region" description="Basic residues" evidence="6">
    <location>
        <begin position="473"/>
        <end position="488"/>
    </location>
</feature>
<dbReference type="Proteomes" id="UP001151699">
    <property type="component" value="Chromosome A"/>
</dbReference>
<feature type="compositionally biased region" description="Low complexity" evidence="6">
    <location>
        <begin position="110"/>
        <end position="127"/>
    </location>
</feature>
<protein>
    <submittedName>
        <fullName evidence="8">Remodeling and spacing factor 1</fullName>
    </submittedName>
</protein>
<feature type="region of interest" description="Disordered" evidence="6">
    <location>
        <begin position="1359"/>
        <end position="1600"/>
    </location>
</feature>
<dbReference type="GO" id="GO:0042393">
    <property type="term" value="F:histone binding"/>
    <property type="evidence" value="ECO:0007669"/>
    <property type="project" value="TreeGrafter"/>
</dbReference>
<dbReference type="InterPro" id="IPR001965">
    <property type="entry name" value="Znf_PHD"/>
</dbReference>
<dbReference type="PANTHER" id="PTHR14296:SF16">
    <property type="entry name" value="REMODELING AND SPACING FACTOR 1"/>
    <property type="match status" value="1"/>
</dbReference>
<feature type="compositionally biased region" description="Low complexity" evidence="6">
    <location>
        <begin position="492"/>
        <end position="518"/>
    </location>
</feature>
<dbReference type="InterPro" id="IPR011011">
    <property type="entry name" value="Znf_FYVE_PHD"/>
</dbReference>
<feature type="region of interest" description="Disordered" evidence="6">
    <location>
        <begin position="940"/>
        <end position="959"/>
    </location>
</feature>
<feature type="compositionally biased region" description="Acidic residues" evidence="6">
    <location>
        <begin position="670"/>
        <end position="686"/>
    </location>
</feature>
<feature type="region of interest" description="Disordered" evidence="6">
    <location>
        <begin position="238"/>
        <end position="319"/>
    </location>
</feature>
<dbReference type="EMBL" id="WJQU01000001">
    <property type="protein sequence ID" value="KAJ6649832.1"/>
    <property type="molecule type" value="Genomic_DNA"/>
</dbReference>
<feature type="compositionally biased region" description="Polar residues" evidence="6">
    <location>
        <begin position="1443"/>
        <end position="1456"/>
    </location>
</feature>
<keyword evidence="1" id="KW-0479">Metal-binding</keyword>
<feature type="compositionally biased region" description="Basic and acidic residues" evidence="6">
    <location>
        <begin position="575"/>
        <end position="630"/>
    </location>
</feature>
<feature type="non-terminal residue" evidence="8">
    <location>
        <position position="1"/>
    </location>
</feature>
<feature type="region of interest" description="Disordered" evidence="6">
    <location>
        <begin position="1138"/>
        <end position="1157"/>
    </location>
</feature>
<evidence type="ECO:0000256" key="3">
    <source>
        <dbReference type="ARBA" id="ARBA00022833"/>
    </source>
</evidence>
<evidence type="ECO:0000256" key="4">
    <source>
        <dbReference type="PROSITE-ProRule" id="PRU00146"/>
    </source>
</evidence>
<sequence>ETKVNVPPVKIEIKTNSAGQKSTEIKSESGTKVEETSAKEKVDNKEEITSVNKDLKAISEPQLTLRCRPGPKSKKPGYVPPAVISICNAETSIPEDPLKDDVVTKSQPETVQTTTRSRTTRAVAASQLPPDTSVPEKASTPPKTTALPTNKPPTKVATIPPKKNAKAKPPPKANTTKKTPQPPKQPAKPTKEETSTTKKEAPRKRKLMGLIVEDNAILATNDGEAPVRQSRRIAQIKIKEEAERRKEEEMALKQMKATVEKKKKVVDETYSAKSDSDGSEDDSERKLELKKKAKKKAKGANPWQTDSEHDESEASEEEHYESDHKLVFFKSDHEFSPESDIEDESQIVQTKRARTAQKDDEDEIIDDGYACQKCNKHDHPEWILLCDKCDKGYHCSCLIPMLFIIPEGDWFCPPCQQEKLIEILESQLQKLDNDLKEKEQEEIRKQRIEFANISLSNVIPDEEDEDETEYVKPKKVRKRPTTSRRRRKNDASDGSSSSESSRSEKSSSSSSSNSSDNEPIYKLRKRRQANVSYRFNEYDDLINSAIKKEMDNAEGAGNLGRGKDISTIIEADKEEKRIKQMEGDEADEKLVVSTEKETRPAEDANLDDAKPESESNAKHSKSDSDSEPIRKTIKRPPNKKAKKKHRKLNSLDIESEDDGSDDDFRTSSFSEDEEDENFSAESDDSSLDAYRHRKGKKHETRRSVRSRRKRYDDAFINDSDGDDFDVPKTRKKKKKEESDFSDFNENETSDEDAEDVDSEDLCDSTDSNESDRGWRSKKTKKPNQKKQRPVENSNASKPVPKKKVKKVEDAAFRAGIPKSKGKTITDESDDEQVQGKSRRTRGKKLTYLNLLDEFESSDSDGIKPGVKRPDTPPEERAAFIKKQEEIKRMLAEKNTAAAAALAAPKIISDTPDKARRPVDSLSTIPRQIIQNAKALDVDYKKGRESDDTDGFDDDLPDDFDAEGMDEEEIAKMMEEEDFAQQQLKAVGERMRKMKEAELLLSKKKEAAKVAVPSVITPTVPPSTIAKTTVAPSTVAPPTIPPSTIPAHLATPPSVVVPPSSFSPRPAMPLTHLIRPPHSSPLSPSNIPHMQPHAAHHPQHSPHGPPHMPMHSHLPSHGPHPPHHIAVMNQAHSAHQMVRGPPHHLLHPSQHPMQHFNPLNMQRHPMQLTQSPHISPNSQSSHMPLRPMHPGMRSPHHPLQMHPPQMQPHAPPSMVGDFPVDPKLMKLTKSGVEPKKRGRKSKAELQALEQAKTLTPPDPSTSMGPSLVQLPPQPTAQEPIIPTTVLAVQNTRLMDPSELGPPGAGATEVKKRGRRKKFTPLRETLNKAGVEASPGGLEQKTNPILAERLGIQDNRSNLSIATPPQLFSPGTVQPSVITRLPRPPLGSPYGPGGPGQQRFYPPTTGQPPVSLAQSTRIPFSAHGPPPPLTSSPAPPSNGSSATNHYVQSELSRQSSSHPGHFRSPAPAHFSGAPSNYQPAPGMPPIIHRSGLQPIEGASSTPQDYSTPSVPHSYGPSYGTYYPPHHPPNVEHRPPPPTSSTSSAAPTNSSFEQFDNAKNTPPHDRTTPNAYQSPPADEPAPSSSEFSGLVSYFSSQQDDLET</sequence>
<feature type="compositionally biased region" description="Basic residues" evidence="6">
    <location>
        <begin position="631"/>
        <end position="648"/>
    </location>
</feature>
<feature type="compositionally biased region" description="Pro residues" evidence="6">
    <location>
        <begin position="1422"/>
        <end position="1434"/>
    </location>
</feature>
<feature type="region of interest" description="Disordered" evidence="6">
    <location>
        <begin position="336"/>
        <end position="359"/>
    </location>
</feature>
<dbReference type="InterPro" id="IPR019786">
    <property type="entry name" value="Zinc_finger_PHD-type_CS"/>
</dbReference>
<feature type="region of interest" description="Disordered" evidence="6">
    <location>
        <begin position="93"/>
        <end position="207"/>
    </location>
</feature>
<feature type="compositionally biased region" description="Basic and acidic residues" evidence="6">
    <location>
        <begin position="238"/>
        <end position="251"/>
    </location>
</feature>
<feature type="compositionally biased region" description="Basic residues" evidence="6">
    <location>
        <begin position="691"/>
        <end position="709"/>
    </location>
</feature>
<dbReference type="Pfam" id="PF00628">
    <property type="entry name" value="PHD"/>
    <property type="match status" value="1"/>
</dbReference>
<name>A0A9Q0NGF5_9DIPT</name>
<evidence type="ECO:0000313" key="8">
    <source>
        <dbReference type="EMBL" id="KAJ6649832.1"/>
    </source>
</evidence>
<feature type="compositionally biased region" description="Low complexity" evidence="6">
    <location>
        <begin position="1571"/>
        <end position="1583"/>
    </location>
</feature>
<comment type="caution">
    <text evidence="8">The sequence shown here is derived from an EMBL/GenBank/DDBJ whole genome shotgun (WGS) entry which is preliminary data.</text>
</comment>
<feature type="region of interest" description="Disordered" evidence="6">
    <location>
        <begin position="1074"/>
        <end position="1124"/>
    </location>
</feature>
<evidence type="ECO:0000256" key="2">
    <source>
        <dbReference type="ARBA" id="ARBA00022771"/>
    </source>
</evidence>
<feature type="compositionally biased region" description="Low complexity" evidence="6">
    <location>
        <begin position="1509"/>
        <end position="1521"/>
    </location>
</feature>
<evidence type="ECO:0000256" key="1">
    <source>
        <dbReference type="ARBA" id="ARBA00022723"/>
    </source>
</evidence>
<reference evidence="8" key="1">
    <citation type="submission" date="2022-07" db="EMBL/GenBank/DDBJ databases">
        <authorList>
            <person name="Trinca V."/>
            <person name="Uliana J.V.C."/>
            <person name="Torres T.T."/>
            <person name="Ward R.J."/>
            <person name="Monesi N."/>
        </authorList>
    </citation>
    <scope>NUCLEOTIDE SEQUENCE</scope>
    <source>
        <strain evidence="8">HSMRA1968</strain>
        <tissue evidence="8">Whole embryos</tissue>
    </source>
</reference>
<feature type="compositionally biased region" description="Acidic residues" evidence="6">
    <location>
        <begin position="308"/>
        <end position="319"/>
    </location>
</feature>
<accession>A0A9Q0NGF5</accession>
<dbReference type="InterPro" id="IPR019787">
    <property type="entry name" value="Znf_PHD-finger"/>
</dbReference>
<dbReference type="CDD" id="cd15543">
    <property type="entry name" value="PHD_RSF1"/>
    <property type="match status" value="1"/>
</dbReference>
<dbReference type="SMART" id="SM00249">
    <property type="entry name" value="PHD"/>
    <property type="match status" value="1"/>
</dbReference>
<dbReference type="OrthoDB" id="10055895at2759"/>
<dbReference type="GO" id="GO:0008270">
    <property type="term" value="F:zinc ion binding"/>
    <property type="evidence" value="ECO:0007669"/>
    <property type="project" value="UniProtKB-KW"/>
</dbReference>
<organism evidence="8 9">
    <name type="scientific">Pseudolycoriella hygida</name>
    <dbReference type="NCBI Taxonomy" id="35572"/>
    <lineage>
        <taxon>Eukaryota</taxon>
        <taxon>Metazoa</taxon>
        <taxon>Ecdysozoa</taxon>
        <taxon>Arthropoda</taxon>
        <taxon>Hexapoda</taxon>
        <taxon>Insecta</taxon>
        <taxon>Pterygota</taxon>
        <taxon>Neoptera</taxon>
        <taxon>Endopterygota</taxon>
        <taxon>Diptera</taxon>
        <taxon>Nematocera</taxon>
        <taxon>Sciaroidea</taxon>
        <taxon>Sciaridae</taxon>
        <taxon>Pseudolycoriella</taxon>
    </lineage>
</organism>